<comment type="caution">
    <text evidence="1">The sequence shown here is derived from an EMBL/GenBank/DDBJ whole genome shotgun (WGS) entry which is preliminary data.</text>
</comment>
<proteinExistence type="predicted"/>
<evidence type="ECO:0000313" key="1">
    <source>
        <dbReference type="EMBL" id="KKM13622.1"/>
    </source>
</evidence>
<protein>
    <submittedName>
        <fullName evidence="1">Uncharacterized protein</fullName>
    </submittedName>
</protein>
<reference evidence="1" key="1">
    <citation type="journal article" date="2015" name="Nature">
        <title>Complex archaea that bridge the gap between prokaryotes and eukaryotes.</title>
        <authorList>
            <person name="Spang A."/>
            <person name="Saw J.H."/>
            <person name="Jorgensen S.L."/>
            <person name="Zaremba-Niedzwiedzka K."/>
            <person name="Martijn J."/>
            <person name="Lind A.E."/>
            <person name="van Eijk R."/>
            <person name="Schleper C."/>
            <person name="Guy L."/>
            <person name="Ettema T.J."/>
        </authorList>
    </citation>
    <scope>NUCLEOTIDE SEQUENCE</scope>
</reference>
<dbReference type="AlphaFoldDB" id="A0A0F9HES8"/>
<dbReference type="EMBL" id="LAZR01015339">
    <property type="protein sequence ID" value="KKM13622.1"/>
    <property type="molecule type" value="Genomic_DNA"/>
</dbReference>
<name>A0A0F9HES8_9ZZZZ</name>
<accession>A0A0F9HES8</accession>
<organism evidence="1">
    <name type="scientific">marine sediment metagenome</name>
    <dbReference type="NCBI Taxonomy" id="412755"/>
    <lineage>
        <taxon>unclassified sequences</taxon>
        <taxon>metagenomes</taxon>
        <taxon>ecological metagenomes</taxon>
    </lineage>
</organism>
<gene>
    <name evidence="1" type="ORF">LCGC14_1714400</name>
</gene>
<sequence>MSYKIRIESAYIAEESHVHGVAECERIENPITETEAYSFGCDLGELVLYSPLQLIDETDQAWHRLLRGFLVSARDHPSVDAELESKLKSVINQLHESHAD</sequence>